<dbReference type="FunFam" id="2.130.10.10:FF:000127">
    <property type="entry name" value="Eukaryotic translation initiation factor 3 subunit I"/>
    <property type="match status" value="1"/>
</dbReference>
<evidence type="ECO:0000256" key="3">
    <source>
        <dbReference type="ARBA" id="ARBA00022574"/>
    </source>
</evidence>
<dbReference type="GO" id="GO:0003723">
    <property type="term" value="F:RNA binding"/>
    <property type="evidence" value="ECO:0007669"/>
    <property type="project" value="TreeGrafter"/>
</dbReference>
<dbReference type="PANTHER" id="PTHR19877">
    <property type="entry name" value="EUKARYOTIC TRANSLATION INITIATION FACTOR 3 SUBUNIT I"/>
    <property type="match status" value="1"/>
</dbReference>
<dbReference type="PANTHER" id="PTHR19877:SF1">
    <property type="entry name" value="EUKARYOTIC TRANSLATION INITIATION FACTOR 3 SUBUNIT I"/>
    <property type="match status" value="1"/>
</dbReference>
<proteinExistence type="inferred from homology"/>
<reference evidence="11 12" key="1">
    <citation type="submission" date="2020-12" db="EMBL/GenBank/DDBJ databases">
        <title>De novo assembly of Tibetan sheep genome.</title>
        <authorList>
            <person name="Li X."/>
        </authorList>
    </citation>
    <scope>NUCLEOTIDE SEQUENCE [LARGE SCALE GENOMIC DNA]</scope>
    <source>
        <tissue evidence="11">Heart</tissue>
    </source>
</reference>
<dbReference type="PROSITE" id="PS50309">
    <property type="entry name" value="DC"/>
    <property type="match status" value="2"/>
</dbReference>
<dbReference type="InterPro" id="IPR036322">
    <property type="entry name" value="WD40_repeat_dom_sf"/>
</dbReference>
<feature type="domain" description="Doublecortin" evidence="10">
    <location>
        <begin position="129"/>
        <end position="211"/>
    </location>
</feature>
<evidence type="ECO:0000256" key="5">
    <source>
        <dbReference type="ARBA" id="ARBA00022917"/>
    </source>
</evidence>
<dbReference type="InterPro" id="IPR001680">
    <property type="entry name" value="WD40_rpt"/>
</dbReference>
<evidence type="ECO:0000256" key="6">
    <source>
        <dbReference type="ARBA" id="ARBA00038394"/>
    </source>
</evidence>
<dbReference type="EMBL" id="JAEMGP010000002">
    <property type="protein sequence ID" value="KAG5214198.1"/>
    <property type="molecule type" value="Genomic_DNA"/>
</dbReference>
<dbReference type="FunFam" id="3.10.20.230:FF:000004">
    <property type="entry name" value="Doublecortin domain containing 2"/>
    <property type="match status" value="1"/>
</dbReference>
<dbReference type="PROSITE" id="PS50294">
    <property type="entry name" value="WD_REPEATS_REGION"/>
    <property type="match status" value="3"/>
</dbReference>
<comment type="function">
    <text evidence="7 8">Component of the eukaryotic translation initiation factor 3 (eIF-3) complex, which is required for several steps in the initiation of protein synthesis. The eIF-3 complex associates with the 40S ribosome and facilitates the recruitment of eIF-1, eIF-1A, eIF-2:GTP:methionyl-tRNAi and eIF-5 to form the 43S pre-initiation complex (43S PIC). The eIF-3 complex stimulates mRNA recruitment to the 43S PIC and scanning of the mRNA for AUG recognition. The eIF-3 complex is also required for disassembly and recycling of post-termination ribosomal complexes and subsequently prevents premature joining of the 40S and 60S ribosomal subunits prior to initiation. The eIF-3 complex specifically targets and initiates translation of a subset of mRNAs involved in cell proliferation, including cell cycling, differentiation and apoptosis, and uses different modes of RNA stem-loop binding to exert either translational activation or repression.</text>
</comment>
<feature type="repeat" description="WD" evidence="9">
    <location>
        <begin position="285"/>
        <end position="326"/>
    </location>
</feature>
<dbReference type="GO" id="GO:0003743">
    <property type="term" value="F:translation initiation factor activity"/>
    <property type="evidence" value="ECO:0007669"/>
    <property type="project" value="UniProtKB-UniRule"/>
</dbReference>
<gene>
    <name evidence="8" type="primary">EIF3I</name>
    <name evidence="8" type="synonym">EIF3S2</name>
    <name evidence="11" type="ORF">JEQ12_009984</name>
</gene>
<dbReference type="InterPro" id="IPR027525">
    <property type="entry name" value="eIF3i"/>
</dbReference>
<name>A0A836AGZ2_SHEEP</name>
<evidence type="ECO:0000256" key="9">
    <source>
        <dbReference type="PROSITE-ProRule" id="PRU00221"/>
    </source>
</evidence>
<dbReference type="InterPro" id="IPR036572">
    <property type="entry name" value="Doublecortin_dom_sf"/>
</dbReference>
<feature type="repeat" description="WD" evidence="9">
    <location>
        <begin position="421"/>
        <end position="462"/>
    </location>
</feature>
<organism evidence="11 12">
    <name type="scientific">Ovis aries</name>
    <name type="common">Sheep</name>
    <dbReference type="NCBI Taxonomy" id="9940"/>
    <lineage>
        <taxon>Eukaryota</taxon>
        <taxon>Metazoa</taxon>
        <taxon>Chordata</taxon>
        <taxon>Craniata</taxon>
        <taxon>Vertebrata</taxon>
        <taxon>Euteleostomi</taxon>
        <taxon>Mammalia</taxon>
        <taxon>Eutheria</taxon>
        <taxon>Laurasiatheria</taxon>
        <taxon>Artiodactyla</taxon>
        <taxon>Ruminantia</taxon>
        <taxon>Pecora</taxon>
        <taxon>Bovidae</taxon>
        <taxon>Caprinae</taxon>
        <taxon>Ovis</taxon>
    </lineage>
</organism>
<keyword evidence="5 8" id="KW-0648">Protein biosynthesis</keyword>
<evidence type="ECO:0000259" key="10">
    <source>
        <dbReference type="PROSITE" id="PS50309"/>
    </source>
</evidence>
<dbReference type="SUPFAM" id="SSF50978">
    <property type="entry name" value="WD40 repeat-like"/>
    <property type="match status" value="1"/>
</dbReference>
<dbReference type="GO" id="GO:0016282">
    <property type="term" value="C:eukaryotic 43S preinitiation complex"/>
    <property type="evidence" value="ECO:0007669"/>
    <property type="project" value="UniProtKB-UniRule"/>
</dbReference>
<evidence type="ECO:0000256" key="2">
    <source>
        <dbReference type="ARBA" id="ARBA00022540"/>
    </source>
</evidence>
<comment type="similarity">
    <text evidence="8">Belongs to the eIF-3 subunit I family.</text>
</comment>
<evidence type="ECO:0000313" key="11">
    <source>
        <dbReference type="EMBL" id="KAG5214198.1"/>
    </source>
</evidence>
<comment type="PTM">
    <text evidence="8">Phosphorylated by TGF-beta type II receptor.</text>
</comment>
<evidence type="ECO:0000256" key="8">
    <source>
        <dbReference type="HAMAP-Rule" id="MF_03008"/>
    </source>
</evidence>
<keyword evidence="3 9" id="KW-0853">WD repeat</keyword>
<dbReference type="AlphaFoldDB" id="A0A836AGZ2"/>
<dbReference type="Pfam" id="PF03607">
    <property type="entry name" value="DCX"/>
    <property type="match status" value="2"/>
</dbReference>
<keyword evidence="4" id="KW-0677">Repeat</keyword>
<evidence type="ECO:0000256" key="1">
    <source>
        <dbReference type="ARBA" id="ARBA00022490"/>
    </source>
</evidence>
<dbReference type="GO" id="GO:0001732">
    <property type="term" value="P:formation of cytoplasmic translation initiation complex"/>
    <property type="evidence" value="ECO:0007669"/>
    <property type="project" value="UniProtKB-UniRule"/>
</dbReference>
<dbReference type="SUPFAM" id="SSF89837">
    <property type="entry name" value="Doublecortin (DC)"/>
    <property type="match status" value="2"/>
</dbReference>
<keyword evidence="2 8" id="KW-0396">Initiation factor</keyword>
<accession>A0A836AGZ2</accession>
<feature type="domain" description="Doublecortin" evidence="10">
    <location>
        <begin position="9"/>
        <end position="91"/>
    </location>
</feature>
<dbReference type="InterPro" id="IPR003533">
    <property type="entry name" value="Doublecortin_dom"/>
</dbReference>
<dbReference type="GO" id="GO:0035556">
    <property type="term" value="P:intracellular signal transduction"/>
    <property type="evidence" value="ECO:0007669"/>
    <property type="project" value="InterPro"/>
</dbReference>
<dbReference type="FunFam" id="3.10.20.230:FF:000011">
    <property type="entry name" value="Doublecortin domain containing 2B"/>
    <property type="match status" value="1"/>
</dbReference>
<dbReference type="InterPro" id="IPR019775">
    <property type="entry name" value="WD40_repeat_CS"/>
</dbReference>
<dbReference type="PROSITE" id="PS50082">
    <property type="entry name" value="WD_REPEATS_2"/>
    <property type="match status" value="4"/>
</dbReference>
<dbReference type="GO" id="GO:0071541">
    <property type="term" value="C:eukaryotic translation initiation factor 3 complex, eIF3m"/>
    <property type="evidence" value="ECO:0007669"/>
    <property type="project" value="TreeGrafter"/>
</dbReference>
<dbReference type="GO" id="GO:0033290">
    <property type="term" value="C:eukaryotic 48S preinitiation complex"/>
    <property type="evidence" value="ECO:0007669"/>
    <property type="project" value="UniProtKB-UniRule"/>
</dbReference>
<dbReference type="Pfam" id="PF24805">
    <property type="entry name" value="EIF3I"/>
    <property type="match status" value="1"/>
</dbReference>
<dbReference type="Gene3D" id="3.10.20.230">
    <property type="entry name" value="Doublecortin domain"/>
    <property type="match status" value="2"/>
</dbReference>
<dbReference type="Gene3D" id="2.130.10.10">
    <property type="entry name" value="YVTN repeat-like/Quinoprotein amine dehydrogenase"/>
    <property type="match status" value="1"/>
</dbReference>
<comment type="caution">
    <text evidence="11">The sequence shown here is derived from an EMBL/GenBank/DDBJ whole genome shotgun (WGS) entry which is preliminary data.</text>
</comment>
<comment type="similarity">
    <text evidence="6">Belongs to the WD repeat STRAP family.</text>
</comment>
<evidence type="ECO:0000256" key="7">
    <source>
        <dbReference type="ARBA" id="ARBA00057041"/>
    </source>
</evidence>
<dbReference type="PROSITE" id="PS00678">
    <property type="entry name" value="WD_REPEATS_1"/>
    <property type="match status" value="1"/>
</dbReference>
<comment type="subcellular location">
    <subcellularLocation>
        <location evidence="8">Cytoplasm</location>
    </subcellularLocation>
</comment>
<feature type="repeat" description="WD" evidence="9">
    <location>
        <begin position="243"/>
        <end position="284"/>
    </location>
</feature>
<sequence>MASGSPAAKKVVVYRNGDPFSPGRQLVVTQRRFPTLETFLCEVTSAVRAPVAVRALYTPCHGHPVTDLADLQNGGLYVAAGFERFHKLPYLPPGGKDPGGKSSRLAGLPMTRQLCDGALGRQLPAGSPCYIHVFRNGDLLSPPFSLKLSQAASKDWEAVLKLLTEKVKLQTGVVRKLCTLDGLPLSAREALMSGHYYVAVGEDEFKALPYLELLVSSPSLPRGCWHPPGPKSRPHKQVKPILLQGHERSITQIKYNREGDLLFTVAKDPIVNVWYSVNGERLGTYMGHTGAVWCVDADWDTKHVLTGSADNSCRLWDCETGKQLALLKTNSAVRTCGFDFGGNIIMFSTDKQMGYQCFVSFFDLRDPSQIDSNEPYMRIPCNDSKITSAVWGPLGECIIAGHEGGELNQYSAKSGEVLVNVKEHSRQINDIQLSRDMTMFVTASKDNTAKLFDSTTLEHQKTFRTERPVNSAALSPNYDHVVLGGGQEAMDVTTTSTRIGKFEARFFHLAFEEEFGRVKGHFGPINSVAFHPDGKSYSSGGEDGYVRIHYFDPQYFEFEFEA</sequence>
<protein>
    <recommendedName>
        <fullName evidence="8">Eukaryotic translation initiation factor 3 subunit I</fullName>
        <shortName evidence="8">eIF3i</shortName>
    </recommendedName>
    <alternativeName>
        <fullName evidence="8">Eukaryotic translation initiation factor 3 subunit 2</fullName>
    </alternativeName>
    <alternativeName>
        <fullName evidence="8">eIF-3-beta</fullName>
    </alternativeName>
    <alternativeName>
        <fullName evidence="8">eIF3 p36</fullName>
    </alternativeName>
</protein>
<comment type="subunit">
    <text evidence="8">Component of the eukaryotic translation initiation factor 3 (eIF-3) complex, which is composed of 13 subunits: EIF3A, EIF3B, EIF3C, EIF3D, EIF3E, EIF3F, EIF3G, EIF3H, EIF3I, EIF3J, EIF3K, EIF3L and EIF3M. The eIF-3 complex appears to include 3 stable modules: module A is composed of EIF3A, EIF3B, EIF3G and EIF3I; module B is composed of EIF3F, EIF3H, and EIF3M; and module C is composed of EIF3C, EIF3D, EIF3E, EIF3K and EIF3L. EIF3C of module C binds EIF3B of module A and EIF3H of module B, thereby linking the three modules. EIF3J is a labile subunit that binds to the eIF-3 complex via EIF3B. The eIF-3 complex interacts with RPS6KB1 under conditions of nutrient depletion. Mitogenic stimulation leads to binding and activation of a complex composed of MTOR and RPTOR, leading to phosphorylation and release of RPS6KB1 and binding of EIF4B to eIF-3.</text>
</comment>
<keyword evidence="1 8" id="KW-0963">Cytoplasm</keyword>
<dbReference type="HAMAP" id="MF_03008">
    <property type="entry name" value="eIF3i"/>
    <property type="match status" value="1"/>
</dbReference>
<evidence type="ECO:0000313" key="12">
    <source>
        <dbReference type="Proteomes" id="UP000664991"/>
    </source>
</evidence>
<dbReference type="SMART" id="SM00320">
    <property type="entry name" value="WD40"/>
    <property type="match status" value="5"/>
</dbReference>
<dbReference type="SMART" id="SM00537">
    <property type="entry name" value="DCX"/>
    <property type="match status" value="2"/>
</dbReference>
<evidence type="ECO:0000256" key="4">
    <source>
        <dbReference type="ARBA" id="ARBA00022737"/>
    </source>
</evidence>
<keyword evidence="8" id="KW-0597">Phosphoprotein</keyword>
<feature type="repeat" description="WD" evidence="9">
    <location>
        <begin position="518"/>
        <end position="548"/>
    </location>
</feature>
<dbReference type="Proteomes" id="UP000664991">
    <property type="component" value="Unassembled WGS sequence"/>
</dbReference>
<dbReference type="InterPro" id="IPR015943">
    <property type="entry name" value="WD40/YVTN_repeat-like_dom_sf"/>
</dbReference>